<gene>
    <name evidence="11" type="ORF">M407DRAFT_6210</name>
</gene>
<dbReference type="GO" id="GO:0035267">
    <property type="term" value="C:NuA4 histone acetyltransferase complex"/>
    <property type="evidence" value="ECO:0007669"/>
    <property type="project" value="UniProtKB-UniRule"/>
</dbReference>
<sequence length="172" mass="19003">MADDEGVKNAYETAKNELITAINKKRQVDKSLATIENNLWNFESSYLQDTANSGGNIIQGFESYLKASAGGRRKAEPNLSTDMIFSNSSSTSKQHQGYDMNQYEEPIQPPTPTLSTVALTAATPADLRRDSRNARGQRKRTEDPEFVPPQSAASSSATRPGRPTKRQKFTDE</sequence>
<evidence type="ECO:0000256" key="5">
    <source>
        <dbReference type="ARBA" id="ARBA00023015"/>
    </source>
</evidence>
<feature type="compositionally biased region" description="Basic and acidic residues" evidence="10">
    <location>
        <begin position="126"/>
        <end position="143"/>
    </location>
</feature>
<evidence type="ECO:0000256" key="4">
    <source>
        <dbReference type="ARBA" id="ARBA00022853"/>
    </source>
</evidence>
<evidence type="ECO:0000256" key="8">
    <source>
        <dbReference type="ARBA" id="ARBA00023242"/>
    </source>
</evidence>
<feature type="region of interest" description="Disordered" evidence="10">
    <location>
        <begin position="69"/>
        <end position="172"/>
    </location>
</feature>
<dbReference type="STRING" id="1051891.A0A0C3QN36"/>
<dbReference type="GO" id="GO:0005634">
    <property type="term" value="C:nucleus"/>
    <property type="evidence" value="ECO:0007669"/>
    <property type="project" value="UniProtKB-SubCell"/>
</dbReference>
<dbReference type="GO" id="GO:0006281">
    <property type="term" value="P:DNA repair"/>
    <property type="evidence" value="ECO:0007669"/>
    <property type="project" value="UniProtKB-UniRule"/>
</dbReference>
<keyword evidence="9" id="KW-0234">DNA repair</keyword>
<name>A0A0C3QN36_9AGAM</name>
<keyword evidence="7 9" id="KW-0804">Transcription</keyword>
<evidence type="ECO:0000256" key="2">
    <source>
        <dbReference type="ARBA" id="ARBA00010916"/>
    </source>
</evidence>
<dbReference type="PANTHER" id="PTHR13476">
    <property type="entry name" value="CHROMATIN MODIFICATION-RELATED PROTEIN MEAF6"/>
    <property type="match status" value="1"/>
</dbReference>
<dbReference type="HOGENOM" id="CLU_112128_0_0_1"/>
<evidence type="ECO:0000256" key="3">
    <source>
        <dbReference type="ARBA" id="ARBA00018504"/>
    </source>
</evidence>
<organism evidence="11 12">
    <name type="scientific">Tulasnella calospora MUT 4182</name>
    <dbReference type="NCBI Taxonomy" id="1051891"/>
    <lineage>
        <taxon>Eukaryota</taxon>
        <taxon>Fungi</taxon>
        <taxon>Dikarya</taxon>
        <taxon>Basidiomycota</taxon>
        <taxon>Agaricomycotina</taxon>
        <taxon>Agaricomycetes</taxon>
        <taxon>Cantharellales</taxon>
        <taxon>Tulasnellaceae</taxon>
        <taxon>Tulasnella</taxon>
    </lineage>
</organism>
<evidence type="ECO:0000313" key="12">
    <source>
        <dbReference type="Proteomes" id="UP000054248"/>
    </source>
</evidence>
<dbReference type="InterPro" id="IPR015418">
    <property type="entry name" value="Eaf6"/>
</dbReference>
<evidence type="ECO:0000256" key="10">
    <source>
        <dbReference type="SAM" id="MobiDB-lite"/>
    </source>
</evidence>
<evidence type="ECO:0000256" key="9">
    <source>
        <dbReference type="RuleBase" id="RU368022"/>
    </source>
</evidence>
<comment type="subunit">
    <text evidence="9">Component of the NuA4 histone acetyltransferase complex.</text>
</comment>
<keyword evidence="5 9" id="KW-0805">Transcription regulation</keyword>
<dbReference type="Proteomes" id="UP000054248">
    <property type="component" value="Unassembled WGS sequence"/>
</dbReference>
<reference evidence="12" key="2">
    <citation type="submission" date="2015-01" db="EMBL/GenBank/DDBJ databases">
        <title>Evolutionary Origins and Diversification of the Mycorrhizal Mutualists.</title>
        <authorList>
            <consortium name="DOE Joint Genome Institute"/>
            <consortium name="Mycorrhizal Genomics Consortium"/>
            <person name="Kohler A."/>
            <person name="Kuo A."/>
            <person name="Nagy L.G."/>
            <person name="Floudas D."/>
            <person name="Copeland A."/>
            <person name="Barry K.W."/>
            <person name="Cichocki N."/>
            <person name="Veneault-Fourrey C."/>
            <person name="LaButti K."/>
            <person name="Lindquist E.A."/>
            <person name="Lipzen A."/>
            <person name="Lundell T."/>
            <person name="Morin E."/>
            <person name="Murat C."/>
            <person name="Riley R."/>
            <person name="Ohm R."/>
            <person name="Sun H."/>
            <person name="Tunlid A."/>
            <person name="Henrissat B."/>
            <person name="Grigoriev I.V."/>
            <person name="Hibbett D.S."/>
            <person name="Martin F."/>
        </authorList>
    </citation>
    <scope>NUCLEOTIDE SEQUENCE [LARGE SCALE GENOMIC DNA]</scope>
    <source>
        <strain evidence="12">MUT 4182</strain>
    </source>
</reference>
<dbReference type="EMBL" id="KN822983">
    <property type="protein sequence ID" value="KIO29386.1"/>
    <property type="molecule type" value="Genomic_DNA"/>
</dbReference>
<dbReference type="Pfam" id="PF09340">
    <property type="entry name" value="NuA4"/>
    <property type="match status" value="1"/>
</dbReference>
<feature type="compositionally biased region" description="Polar residues" evidence="10">
    <location>
        <begin position="78"/>
        <end position="95"/>
    </location>
</feature>
<evidence type="ECO:0000256" key="6">
    <source>
        <dbReference type="ARBA" id="ARBA00023054"/>
    </source>
</evidence>
<accession>A0A0C3QN36</accession>
<proteinExistence type="inferred from homology"/>
<dbReference type="AlphaFoldDB" id="A0A0C3QN36"/>
<keyword evidence="12" id="KW-1185">Reference proteome</keyword>
<comment type="function">
    <text evidence="9">Component of the NuA4 histone acetyltransferase complex which is involved in transcriptional activation of selected genes principally by acetylation of nucleosomal histone H4 and H2A. The NuA4 complex is also involved in DNA repair.</text>
</comment>
<protein>
    <recommendedName>
        <fullName evidence="3 9">Chromatin modification-related protein EAF6</fullName>
    </recommendedName>
</protein>
<feature type="compositionally biased region" description="Basic residues" evidence="10">
    <location>
        <begin position="162"/>
        <end position="172"/>
    </location>
</feature>
<evidence type="ECO:0000256" key="7">
    <source>
        <dbReference type="ARBA" id="ARBA00023163"/>
    </source>
</evidence>
<dbReference type="GO" id="GO:0006325">
    <property type="term" value="P:chromatin organization"/>
    <property type="evidence" value="ECO:0007669"/>
    <property type="project" value="UniProtKB-KW"/>
</dbReference>
<comment type="subcellular location">
    <subcellularLocation>
        <location evidence="1 9">Nucleus</location>
    </subcellularLocation>
</comment>
<evidence type="ECO:0000313" key="11">
    <source>
        <dbReference type="EMBL" id="KIO29386.1"/>
    </source>
</evidence>
<evidence type="ECO:0000256" key="1">
    <source>
        <dbReference type="ARBA" id="ARBA00004123"/>
    </source>
</evidence>
<keyword evidence="6" id="KW-0175">Coiled coil</keyword>
<reference evidence="11 12" key="1">
    <citation type="submission" date="2014-04" db="EMBL/GenBank/DDBJ databases">
        <authorList>
            <consortium name="DOE Joint Genome Institute"/>
            <person name="Kuo A."/>
            <person name="Girlanda M."/>
            <person name="Perotto S."/>
            <person name="Kohler A."/>
            <person name="Nagy L.G."/>
            <person name="Floudas D."/>
            <person name="Copeland A."/>
            <person name="Barry K.W."/>
            <person name="Cichocki N."/>
            <person name="Veneault-Fourrey C."/>
            <person name="LaButti K."/>
            <person name="Lindquist E.A."/>
            <person name="Lipzen A."/>
            <person name="Lundell T."/>
            <person name="Morin E."/>
            <person name="Murat C."/>
            <person name="Sun H."/>
            <person name="Tunlid A."/>
            <person name="Henrissat B."/>
            <person name="Grigoriev I.V."/>
            <person name="Hibbett D.S."/>
            <person name="Martin F."/>
            <person name="Nordberg H.P."/>
            <person name="Cantor M.N."/>
            <person name="Hua S.X."/>
        </authorList>
    </citation>
    <scope>NUCLEOTIDE SEQUENCE [LARGE SCALE GENOMIC DNA]</scope>
    <source>
        <strain evidence="11 12">MUT 4182</strain>
    </source>
</reference>
<dbReference type="OrthoDB" id="440324at2759"/>
<comment type="similarity">
    <text evidence="2 9">Belongs to the EAF6 family.</text>
</comment>
<keyword evidence="8 9" id="KW-0539">Nucleus</keyword>
<keyword evidence="9" id="KW-0227">DNA damage</keyword>
<keyword evidence="4 9" id="KW-0156">Chromatin regulator</keyword>